<reference evidence="2" key="4">
    <citation type="submission" date="2019-03" db="UniProtKB">
        <authorList>
            <consortium name="EnsemblPlants"/>
        </authorList>
    </citation>
    <scope>IDENTIFICATION</scope>
</reference>
<evidence type="ECO:0000313" key="2">
    <source>
        <dbReference type="EnsemblPlants" id="AET4Gv20819300.1"/>
    </source>
</evidence>
<feature type="region of interest" description="Disordered" evidence="1">
    <location>
        <begin position="1"/>
        <end position="133"/>
    </location>
</feature>
<protein>
    <submittedName>
        <fullName evidence="2">Uncharacterized protein</fullName>
    </submittedName>
</protein>
<feature type="compositionally biased region" description="Low complexity" evidence="1">
    <location>
        <begin position="93"/>
        <end position="106"/>
    </location>
</feature>
<dbReference type="Gramene" id="AET4Gv20819300.3">
    <property type="protein sequence ID" value="AET4Gv20819300.3"/>
    <property type="gene ID" value="AET4Gv20819300"/>
</dbReference>
<evidence type="ECO:0000313" key="3">
    <source>
        <dbReference type="Proteomes" id="UP000015105"/>
    </source>
</evidence>
<accession>A0A453J784</accession>
<name>A0A453J784_AEGTS</name>
<feature type="compositionally biased region" description="Polar residues" evidence="1">
    <location>
        <begin position="8"/>
        <end position="23"/>
    </location>
</feature>
<dbReference type="AlphaFoldDB" id="A0A453J784"/>
<feature type="compositionally biased region" description="Basic and acidic residues" evidence="1">
    <location>
        <begin position="70"/>
        <end position="85"/>
    </location>
</feature>
<evidence type="ECO:0000256" key="1">
    <source>
        <dbReference type="SAM" id="MobiDB-lite"/>
    </source>
</evidence>
<reference evidence="3" key="1">
    <citation type="journal article" date="2014" name="Science">
        <title>Ancient hybridizations among the ancestral genomes of bread wheat.</title>
        <authorList>
            <consortium name="International Wheat Genome Sequencing Consortium,"/>
            <person name="Marcussen T."/>
            <person name="Sandve S.R."/>
            <person name="Heier L."/>
            <person name="Spannagl M."/>
            <person name="Pfeifer M."/>
            <person name="Jakobsen K.S."/>
            <person name="Wulff B.B."/>
            <person name="Steuernagel B."/>
            <person name="Mayer K.F."/>
            <person name="Olsen O.A."/>
        </authorList>
    </citation>
    <scope>NUCLEOTIDE SEQUENCE [LARGE SCALE GENOMIC DNA]</scope>
    <source>
        <strain evidence="3">cv. AL8/78</strain>
    </source>
</reference>
<feature type="compositionally biased region" description="Pro residues" evidence="1">
    <location>
        <begin position="31"/>
        <end position="41"/>
    </location>
</feature>
<reference evidence="3" key="2">
    <citation type="journal article" date="2017" name="Nat. Plants">
        <title>The Aegilops tauschii genome reveals multiple impacts of transposons.</title>
        <authorList>
            <person name="Zhao G."/>
            <person name="Zou C."/>
            <person name="Li K."/>
            <person name="Wang K."/>
            <person name="Li T."/>
            <person name="Gao L."/>
            <person name="Zhang X."/>
            <person name="Wang H."/>
            <person name="Yang Z."/>
            <person name="Liu X."/>
            <person name="Jiang W."/>
            <person name="Mao L."/>
            <person name="Kong X."/>
            <person name="Jiao Y."/>
            <person name="Jia J."/>
        </authorList>
    </citation>
    <scope>NUCLEOTIDE SEQUENCE [LARGE SCALE GENOMIC DNA]</scope>
    <source>
        <strain evidence="3">cv. AL8/78</strain>
    </source>
</reference>
<dbReference type="EnsemblPlants" id="AET4Gv20819300.3">
    <property type="protein sequence ID" value="AET4Gv20819300.3"/>
    <property type="gene ID" value="AET4Gv20819300"/>
</dbReference>
<sequence>MAPIKQKLTGNRTNQGMPSCTNSETKHHVPSPSPKTQPPRSPTARSHLAQDGTFKKEATHAASLPSSLCKTRDFSRERSGRERNRTLTTPPWRGTAPAGVAAAVAREPAKDFSRSKFATPGSPPSPAPATQGL</sequence>
<proteinExistence type="predicted"/>
<dbReference type="EnsemblPlants" id="AET4Gv20819300.1">
    <property type="protein sequence ID" value="AET4Gv20819300.1"/>
    <property type="gene ID" value="AET4Gv20819300"/>
</dbReference>
<dbReference type="Proteomes" id="UP000015105">
    <property type="component" value="Chromosome 4D"/>
</dbReference>
<keyword evidence="3" id="KW-1185">Reference proteome</keyword>
<reference evidence="2" key="3">
    <citation type="journal article" date="2017" name="Nature">
        <title>Genome sequence of the progenitor of the wheat D genome Aegilops tauschii.</title>
        <authorList>
            <person name="Luo M.C."/>
            <person name="Gu Y.Q."/>
            <person name="Puiu D."/>
            <person name="Wang H."/>
            <person name="Twardziok S.O."/>
            <person name="Deal K.R."/>
            <person name="Huo N."/>
            <person name="Zhu T."/>
            <person name="Wang L."/>
            <person name="Wang Y."/>
            <person name="McGuire P.E."/>
            <person name="Liu S."/>
            <person name="Long H."/>
            <person name="Ramasamy R.K."/>
            <person name="Rodriguez J.C."/>
            <person name="Van S.L."/>
            <person name="Yuan L."/>
            <person name="Wang Z."/>
            <person name="Xia Z."/>
            <person name="Xiao L."/>
            <person name="Anderson O.D."/>
            <person name="Ouyang S."/>
            <person name="Liang Y."/>
            <person name="Zimin A.V."/>
            <person name="Pertea G."/>
            <person name="Qi P."/>
            <person name="Bennetzen J.L."/>
            <person name="Dai X."/>
            <person name="Dawson M.W."/>
            <person name="Muller H.G."/>
            <person name="Kugler K."/>
            <person name="Rivarola-Duarte L."/>
            <person name="Spannagl M."/>
            <person name="Mayer K.F.X."/>
            <person name="Lu F.H."/>
            <person name="Bevan M.W."/>
            <person name="Leroy P."/>
            <person name="Li P."/>
            <person name="You F.M."/>
            <person name="Sun Q."/>
            <person name="Liu Z."/>
            <person name="Lyons E."/>
            <person name="Wicker T."/>
            <person name="Salzberg S.L."/>
            <person name="Devos K.M."/>
            <person name="Dvorak J."/>
        </authorList>
    </citation>
    <scope>NUCLEOTIDE SEQUENCE [LARGE SCALE GENOMIC DNA]</scope>
    <source>
        <strain evidence="2">cv. AL8/78</strain>
    </source>
</reference>
<dbReference type="Gramene" id="AET4Gv20819300.1">
    <property type="protein sequence ID" value="AET4Gv20819300.1"/>
    <property type="gene ID" value="AET4Gv20819300"/>
</dbReference>
<reference evidence="2" key="5">
    <citation type="journal article" date="2021" name="G3 (Bethesda)">
        <title>Aegilops tauschii genome assembly Aet v5.0 features greater sequence contiguity and improved annotation.</title>
        <authorList>
            <person name="Wang L."/>
            <person name="Zhu T."/>
            <person name="Rodriguez J.C."/>
            <person name="Deal K.R."/>
            <person name="Dubcovsky J."/>
            <person name="McGuire P.E."/>
            <person name="Lux T."/>
            <person name="Spannagl M."/>
            <person name="Mayer K.F.X."/>
            <person name="Baldrich P."/>
            <person name="Meyers B.C."/>
            <person name="Huo N."/>
            <person name="Gu Y.Q."/>
            <person name="Zhou H."/>
            <person name="Devos K.M."/>
            <person name="Bennetzen J.L."/>
            <person name="Unver T."/>
            <person name="Budak H."/>
            <person name="Gulick P.J."/>
            <person name="Galiba G."/>
            <person name="Kalapos B."/>
            <person name="Nelson D.R."/>
            <person name="Li P."/>
            <person name="You F.M."/>
            <person name="Luo M.C."/>
            <person name="Dvorak J."/>
        </authorList>
    </citation>
    <scope>NUCLEOTIDE SEQUENCE [LARGE SCALE GENOMIC DNA]</scope>
    <source>
        <strain evidence="2">cv. AL8/78</strain>
    </source>
</reference>
<organism evidence="2 3">
    <name type="scientific">Aegilops tauschii subsp. strangulata</name>
    <name type="common">Goatgrass</name>
    <dbReference type="NCBI Taxonomy" id="200361"/>
    <lineage>
        <taxon>Eukaryota</taxon>
        <taxon>Viridiplantae</taxon>
        <taxon>Streptophyta</taxon>
        <taxon>Embryophyta</taxon>
        <taxon>Tracheophyta</taxon>
        <taxon>Spermatophyta</taxon>
        <taxon>Magnoliopsida</taxon>
        <taxon>Liliopsida</taxon>
        <taxon>Poales</taxon>
        <taxon>Poaceae</taxon>
        <taxon>BOP clade</taxon>
        <taxon>Pooideae</taxon>
        <taxon>Triticodae</taxon>
        <taxon>Triticeae</taxon>
        <taxon>Triticinae</taxon>
        <taxon>Aegilops</taxon>
    </lineage>
</organism>